<accession>A0A0G1UJ54</accession>
<dbReference type="InterPro" id="IPR052919">
    <property type="entry name" value="TA_system_RNase"/>
</dbReference>
<dbReference type="EMBL" id="LCNO01000010">
    <property type="protein sequence ID" value="KKU57745.1"/>
    <property type="molecule type" value="Genomic_DNA"/>
</dbReference>
<dbReference type="Gene3D" id="3.40.50.1010">
    <property type="entry name" value="5'-nuclease"/>
    <property type="match status" value="1"/>
</dbReference>
<dbReference type="SUPFAM" id="SSF88723">
    <property type="entry name" value="PIN domain-like"/>
    <property type="match status" value="1"/>
</dbReference>
<name>A0A0G1UJ54_9BACT</name>
<evidence type="ECO:0000313" key="2">
    <source>
        <dbReference type="EMBL" id="KKU57745.1"/>
    </source>
</evidence>
<dbReference type="Proteomes" id="UP000034307">
    <property type="component" value="Unassembled WGS sequence"/>
</dbReference>
<gene>
    <name evidence="2" type="ORF">UX80_C0010G0006</name>
</gene>
<dbReference type="CDD" id="cd09872">
    <property type="entry name" value="PIN_Sll0205-like"/>
    <property type="match status" value="1"/>
</dbReference>
<evidence type="ECO:0000259" key="1">
    <source>
        <dbReference type="Pfam" id="PF01850"/>
    </source>
</evidence>
<dbReference type="PANTHER" id="PTHR36173:SF2">
    <property type="entry name" value="RIBONUCLEASE VAPC16"/>
    <property type="match status" value="1"/>
</dbReference>
<dbReference type="Pfam" id="PF01850">
    <property type="entry name" value="PIN"/>
    <property type="match status" value="1"/>
</dbReference>
<dbReference type="InterPro" id="IPR002716">
    <property type="entry name" value="PIN_dom"/>
</dbReference>
<comment type="caution">
    <text evidence="2">The sequence shown here is derived from an EMBL/GenBank/DDBJ whole genome shotgun (WGS) entry which is preliminary data.</text>
</comment>
<protein>
    <submittedName>
        <fullName evidence="2">PilT protein domain protein</fullName>
    </submittedName>
</protein>
<dbReference type="InterPro" id="IPR029060">
    <property type="entry name" value="PIN-like_dom_sf"/>
</dbReference>
<dbReference type="InterPro" id="IPR041705">
    <property type="entry name" value="PIN_Sll0205"/>
</dbReference>
<dbReference type="AlphaFoldDB" id="A0A0G1UJ54"/>
<reference evidence="2 3" key="1">
    <citation type="journal article" date="2015" name="Nature">
        <title>rRNA introns, odd ribosomes, and small enigmatic genomes across a large radiation of phyla.</title>
        <authorList>
            <person name="Brown C.T."/>
            <person name="Hug L.A."/>
            <person name="Thomas B.C."/>
            <person name="Sharon I."/>
            <person name="Castelle C.J."/>
            <person name="Singh A."/>
            <person name="Wilkins M.J."/>
            <person name="Williams K.H."/>
            <person name="Banfield J.F."/>
        </authorList>
    </citation>
    <scope>NUCLEOTIDE SEQUENCE [LARGE SCALE GENOMIC DNA]</scope>
</reference>
<dbReference type="PANTHER" id="PTHR36173">
    <property type="entry name" value="RIBONUCLEASE VAPC16-RELATED"/>
    <property type="match status" value="1"/>
</dbReference>
<dbReference type="STRING" id="1618358.UX80_C0010G0006"/>
<evidence type="ECO:0000313" key="3">
    <source>
        <dbReference type="Proteomes" id="UP000034307"/>
    </source>
</evidence>
<sequence length="120" mass="14013">MRYLLDTHVFLWSIEGSPKLKPDTRNIVRDKSNIVFLSIISTWEIAIKVMLKKLQLDIPVTKIFEDLEFELLPIKLDHVLALLKLPPIHKDPFDRMLVAQAKSEKLMLLSNDPKVKQYFS</sequence>
<feature type="domain" description="PIN" evidence="1">
    <location>
        <begin position="3"/>
        <end position="117"/>
    </location>
</feature>
<proteinExistence type="predicted"/>
<organism evidence="2 3">
    <name type="scientific">Candidatus Amesbacteria bacterium GW2011_GWA2_47_11b</name>
    <dbReference type="NCBI Taxonomy" id="1618358"/>
    <lineage>
        <taxon>Bacteria</taxon>
        <taxon>Candidatus Amesiibacteriota</taxon>
    </lineage>
</organism>